<feature type="domain" description="MIR" evidence="3">
    <location>
        <begin position="38"/>
        <end position="92"/>
    </location>
</feature>
<dbReference type="PANTHER" id="PTHR13715:SF102">
    <property type="entry name" value="INOSITOL 1,4,5-TRISPHOSPHATE RECEPTOR"/>
    <property type="match status" value="1"/>
</dbReference>
<dbReference type="GO" id="GO:0005789">
    <property type="term" value="C:endoplasmic reticulum membrane"/>
    <property type="evidence" value="ECO:0007669"/>
    <property type="project" value="UniProtKB-SubCell"/>
</dbReference>
<dbReference type="GO" id="GO:0070679">
    <property type="term" value="F:inositol 1,4,5 trisphosphate binding"/>
    <property type="evidence" value="ECO:0007669"/>
    <property type="project" value="UniProtKB-UniRule"/>
</dbReference>
<dbReference type="AlphaFoldDB" id="A0A1Y3ED08"/>
<keyword evidence="2" id="KW-0675">Receptor</keyword>
<keyword evidence="2" id="KW-1071">Ligand-gated ion channel</keyword>
<evidence type="ECO:0000256" key="2">
    <source>
        <dbReference type="RuleBase" id="RU368044"/>
    </source>
</evidence>
<keyword evidence="2" id="KW-0256">Endoplasmic reticulum</keyword>
<dbReference type="EMBL" id="LVZM01016328">
    <property type="protein sequence ID" value="OUC42865.1"/>
    <property type="molecule type" value="Genomic_DNA"/>
</dbReference>
<dbReference type="InterPro" id="IPR000493">
    <property type="entry name" value="InsP3_rcpt"/>
</dbReference>
<evidence type="ECO:0000313" key="5">
    <source>
        <dbReference type="Proteomes" id="UP000243006"/>
    </source>
</evidence>
<evidence type="ECO:0000256" key="1">
    <source>
        <dbReference type="ARBA" id="ARBA00022737"/>
    </source>
</evidence>
<name>A0A1Y3ED08_9BILA</name>
<comment type="caution">
    <text evidence="4">The sequence shown here is derived from an EMBL/GenBank/DDBJ whole genome shotgun (WGS) entry which is preliminary data.</text>
</comment>
<keyword evidence="2" id="KW-0106">Calcium</keyword>
<dbReference type="SUPFAM" id="SSF82109">
    <property type="entry name" value="MIR domain"/>
    <property type="match status" value="2"/>
</dbReference>
<feature type="domain" description="MIR" evidence="3">
    <location>
        <begin position="168"/>
        <end position="224"/>
    </location>
</feature>
<dbReference type="GO" id="GO:0005220">
    <property type="term" value="F:inositol 1,4,5-trisphosphate-gated calcium channel activity"/>
    <property type="evidence" value="ECO:0007669"/>
    <property type="project" value="UniProtKB-UniRule"/>
</dbReference>
<dbReference type="PANTHER" id="PTHR13715">
    <property type="entry name" value="RYANODINE RECEPTOR AND IP3 RECEPTOR"/>
    <property type="match status" value="1"/>
</dbReference>
<dbReference type="InterPro" id="IPR015925">
    <property type="entry name" value="Ryanodine_IP3_receptor"/>
</dbReference>
<dbReference type="SMART" id="SM00472">
    <property type="entry name" value="MIR"/>
    <property type="match status" value="2"/>
</dbReference>
<dbReference type="PROSITE" id="PS50919">
    <property type="entry name" value="MIR"/>
    <property type="match status" value="2"/>
</dbReference>
<dbReference type="InterPro" id="IPR016093">
    <property type="entry name" value="MIR_motif"/>
</dbReference>
<dbReference type="InterPro" id="IPR036300">
    <property type="entry name" value="MIR_dom_sf"/>
</dbReference>
<dbReference type="InterPro" id="IPR014821">
    <property type="entry name" value="Ins145_P3_rcpt"/>
</dbReference>
<keyword evidence="2" id="KW-0813">Transport</keyword>
<dbReference type="GO" id="GO:0051209">
    <property type="term" value="P:release of sequestered calcium ion into cytosol"/>
    <property type="evidence" value="ECO:0007669"/>
    <property type="project" value="UniProtKB-UniRule"/>
</dbReference>
<evidence type="ECO:0000313" key="4">
    <source>
        <dbReference type="EMBL" id="OUC42865.1"/>
    </source>
</evidence>
<keyword evidence="2" id="KW-0472">Membrane</keyword>
<comment type="similarity">
    <text evidence="2">Belongs to the InsP3 receptor family.</text>
</comment>
<dbReference type="Pfam" id="PF02815">
    <property type="entry name" value="MIR"/>
    <property type="match status" value="1"/>
</dbReference>
<protein>
    <recommendedName>
        <fullName evidence="2">Inositol 1,4,5-trisphosphate receptor</fullName>
    </recommendedName>
</protein>
<keyword evidence="2" id="KW-0109">Calcium transport</keyword>
<dbReference type="Gene3D" id="2.80.10.50">
    <property type="match status" value="2"/>
</dbReference>
<evidence type="ECO:0000259" key="3">
    <source>
        <dbReference type="PROSITE" id="PS50919"/>
    </source>
</evidence>
<dbReference type="Proteomes" id="UP000243006">
    <property type="component" value="Unassembled WGS sequence"/>
</dbReference>
<keyword evidence="2" id="KW-0407">Ion channel</keyword>
<dbReference type="GO" id="GO:0005509">
    <property type="term" value="F:calcium ion binding"/>
    <property type="evidence" value="ECO:0007669"/>
    <property type="project" value="TreeGrafter"/>
</dbReference>
<sequence>MSSMTLDMMMRLKFNFRVEDAAEKEREQNQLEFEKTVGQIVQYGTTLQLLHVKSNKFLTVNKKEPARVDRNAMKVTLDAQGNDGSWFTVEPFYKLRSLGDNVSKEVVAGDRICLVPYYVAQIPGSQKHQLHVSSLSLAEDSESKEVNCLNDQTCWQVLLFLEYRENLPDVLKGGDVVRLFHAEQQKFLTQDSRNGVQTVFLRVTKRDQALEATSSKALWEVEVIQQEPHKSGAAKWSSTFRFKHLATDMYLAVLEVIDKK</sequence>
<keyword evidence="2" id="KW-0107">Calcium channel</keyword>
<accession>A0A1Y3ED08</accession>
<dbReference type="PRINTS" id="PR00779">
    <property type="entry name" value="INSP3RECEPTR"/>
</dbReference>
<dbReference type="GO" id="GO:0035091">
    <property type="term" value="F:phosphatidylinositol binding"/>
    <property type="evidence" value="ECO:0007669"/>
    <property type="project" value="TreeGrafter"/>
</dbReference>
<proteinExistence type="inferred from homology"/>
<comment type="domain">
    <text evidence="2">The receptor contains a calcium channel in its C-terminal extremity. Its large N-terminal cytoplasmic region has the ligand-binding site in the N-terminus and modulatory sites in the middle portion immediately upstream of the channel region.</text>
</comment>
<dbReference type="Pfam" id="PF08709">
    <property type="entry name" value="Ins145_P3_rec"/>
    <property type="match status" value="1"/>
</dbReference>
<dbReference type="GO" id="GO:0016529">
    <property type="term" value="C:sarcoplasmic reticulum"/>
    <property type="evidence" value="ECO:0007669"/>
    <property type="project" value="TreeGrafter"/>
</dbReference>
<organism evidence="4 5">
    <name type="scientific">Trichinella nativa</name>
    <dbReference type="NCBI Taxonomy" id="6335"/>
    <lineage>
        <taxon>Eukaryota</taxon>
        <taxon>Metazoa</taxon>
        <taxon>Ecdysozoa</taxon>
        <taxon>Nematoda</taxon>
        <taxon>Enoplea</taxon>
        <taxon>Dorylaimia</taxon>
        <taxon>Trichinellida</taxon>
        <taxon>Trichinellidae</taxon>
        <taxon>Trichinella</taxon>
    </lineage>
</organism>
<keyword evidence="1" id="KW-0677">Repeat</keyword>
<keyword evidence="2" id="KW-0406">Ion transport</keyword>
<comment type="function">
    <text evidence="2">Receptor for inositol 1,4,5-trisphosphate, a second messenger that mediates the release of intracellular calcium.</text>
</comment>
<dbReference type="GO" id="GO:0030667">
    <property type="term" value="C:secretory granule membrane"/>
    <property type="evidence" value="ECO:0007669"/>
    <property type="project" value="TreeGrafter"/>
</dbReference>
<gene>
    <name evidence="4" type="ORF">D917_10189</name>
</gene>
<dbReference type="GO" id="GO:0005886">
    <property type="term" value="C:plasma membrane"/>
    <property type="evidence" value="ECO:0007669"/>
    <property type="project" value="TreeGrafter"/>
</dbReference>
<comment type="subcellular location">
    <subcellularLocation>
        <location evidence="2">Endoplasmic reticulum membrane</location>
        <topology evidence="2">Multi-pass membrane protein</topology>
    </subcellularLocation>
</comment>
<reference evidence="4 5" key="1">
    <citation type="submission" date="2015-04" db="EMBL/GenBank/DDBJ databases">
        <title>Draft genome of the roundworm Trichinella nativa.</title>
        <authorList>
            <person name="Mitreva M."/>
        </authorList>
    </citation>
    <scope>NUCLEOTIDE SEQUENCE [LARGE SCALE GENOMIC DNA]</scope>
    <source>
        <strain evidence="4 5">ISS45</strain>
    </source>
</reference>